<proteinExistence type="predicted"/>
<dbReference type="EMBL" id="BARS01033495">
    <property type="protein sequence ID" value="GAG26363.1"/>
    <property type="molecule type" value="Genomic_DNA"/>
</dbReference>
<protein>
    <submittedName>
        <fullName evidence="1">Uncharacterized protein</fullName>
    </submittedName>
</protein>
<accession>X0WPB4</accession>
<dbReference type="AlphaFoldDB" id="X0WPB4"/>
<gene>
    <name evidence="1" type="ORF">S01H1_51860</name>
</gene>
<evidence type="ECO:0000313" key="1">
    <source>
        <dbReference type="EMBL" id="GAG26363.1"/>
    </source>
</evidence>
<sequence>MKAVETVLLADVIGPIKKEAVRRAKEDGQNRLIYKRVNGSIGIMLIKDFSAITRDDVAYMISYVFADGVIADYRKGFPK</sequence>
<comment type="caution">
    <text evidence="1">The sequence shown here is derived from an EMBL/GenBank/DDBJ whole genome shotgun (WGS) entry which is preliminary data.</text>
</comment>
<name>X0WPB4_9ZZZZ</name>
<organism evidence="1">
    <name type="scientific">marine sediment metagenome</name>
    <dbReference type="NCBI Taxonomy" id="412755"/>
    <lineage>
        <taxon>unclassified sequences</taxon>
        <taxon>metagenomes</taxon>
        <taxon>ecological metagenomes</taxon>
    </lineage>
</organism>
<reference evidence="1" key="1">
    <citation type="journal article" date="2014" name="Front. Microbiol.">
        <title>High frequency of phylogenetically diverse reductive dehalogenase-homologous genes in deep subseafloor sedimentary metagenomes.</title>
        <authorList>
            <person name="Kawai M."/>
            <person name="Futagami T."/>
            <person name="Toyoda A."/>
            <person name="Takaki Y."/>
            <person name="Nishi S."/>
            <person name="Hori S."/>
            <person name="Arai W."/>
            <person name="Tsubouchi T."/>
            <person name="Morono Y."/>
            <person name="Uchiyama I."/>
            <person name="Ito T."/>
            <person name="Fujiyama A."/>
            <person name="Inagaki F."/>
            <person name="Takami H."/>
        </authorList>
    </citation>
    <scope>NUCLEOTIDE SEQUENCE</scope>
    <source>
        <strain evidence="1">Expedition CK06-06</strain>
    </source>
</reference>